<sequence length="230" mass="24857">MDSTDEEKDQQLERDDSLTDLASSASSSFALSALWTENSSRSTSASSFDIASSSEIPLSEVELATAAMEVAAREKCVGHKNNRVVSWGSTSVIGRRCEMEDAVAIVPCFISRTCSHIGGCAAPGSRTSGEVSPVYFFGVYDSHNGSKETAKKTVPVATAGGFDDDRWQRRWPATFTGGFEKADDEILAEAVAPEIVGFGCGGVLLPDYYFQLWGFLCVALPWDTSYPFER</sequence>
<dbReference type="SUPFAM" id="SSF81606">
    <property type="entry name" value="PP2C-like"/>
    <property type="match status" value="1"/>
</dbReference>
<keyword evidence="3" id="KW-1185">Reference proteome</keyword>
<comment type="caution">
    <text evidence="2">The sequence shown here is derived from an EMBL/GenBank/DDBJ whole genome shotgun (WGS) entry which is preliminary data.</text>
</comment>
<dbReference type="Gene3D" id="3.60.40.10">
    <property type="entry name" value="PPM-type phosphatase domain"/>
    <property type="match status" value="1"/>
</dbReference>
<name>A0AAV0KT63_9ROSI</name>
<proteinExistence type="predicted"/>
<evidence type="ECO:0000256" key="1">
    <source>
        <dbReference type="SAM" id="MobiDB-lite"/>
    </source>
</evidence>
<dbReference type="AlphaFoldDB" id="A0AAV0KT63"/>
<dbReference type="EMBL" id="CAMGYJ010000005">
    <property type="protein sequence ID" value="CAI0425589.1"/>
    <property type="molecule type" value="Genomic_DNA"/>
</dbReference>
<evidence type="ECO:0008006" key="4">
    <source>
        <dbReference type="Google" id="ProtNLM"/>
    </source>
</evidence>
<feature type="region of interest" description="Disordered" evidence="1">
    <location>
        <begin position="1"/>
        <end position="20"/>
    </location>
</feature>
<dbReference type="InterPro" id="IPR036457">
    <property type="entry name" value="PPM-type-like_dom_sf"/>
</dbReference>
<organism evidence="2 3">
    <name type="scientific">Linum tenue</name>
    <dbReference type="NCBI Taxonomy" id="586396"/>
    <lineage>
        <taxon>Eukaryota</taxon>
        <taxon>Viridiplantae</taxon>
        <taxon>Streptophyta</taxon>
        <taxon>Embryophyta</taxon>
        <taxon>Tracheophyta</taxon>
        <taxon>Spermatophyta</taxon>
        <taxon>Magnoliopsida</taxon>
        <taxon>eudicotyledons</taxon>
        <taxon>Gunneridae</taxon>
        <taxon>Pentapetalae</taxon>
        <taxon>rosids</taxon>
        <taxon>fabids</taxon>
        <taxon>Malpighiales</taxon>
        <taxon>Linaceae</taxon>
        <taxon>Linum</taxon>
    </lineage>
</organism>
<reference evidence="2" key="1">
    <citation type="submission" date="2022-08" db="EMBL/GenBank/DDBJ databases">
        <authorList>
            <person name="Gutierrez-Valencia J."/>
        </authorList>
    </citation>
    <scope>NUCLEOTIDE SEQUENCE</scope>
</reference>
<dbReference type="Proteomes" id="UP001154282">
    <property type="component" value="Unassembled WGS sequence"/>
</dbReference>
<evidence type="ECO:0000313" key="2">
    <source>
        <dbReference type="EMBL" id="CAI0425589.1"/>
    </source>
</evidence>
<evidence type="ECO:0000313" key="3">
    <source>
        <dbReference type="Proteomes" id="UP001154282"/>
    </source>
</evidence>
<accession>A0AAV0KT63</accession>
<protein>
    <recommendedName>
        <fullName evidence="4">Protein-serine/threonine phosphatase</fullName>
    </recommendedName>
</protein>
<gene>
    <name evidence="2" type="ORF">LITE_LOCUS20462</name>
</gene>